<reference evidence="3" key="1">
    <citation type="journal article" date="2019" name="Int. J. Syst. Evol. Microbiol.">
        <title>The Global Catalogue of Microorganisms (GCM) 10K type strain sequencing project: providing services to taxonomists for standard genome sequencing and annotation.</title>
        <authorList>
            <consortium name="The Broad Institute Genomics Platform"/>
            <consortium name="The Broad Institute Genome Sequencing Center for Infectious Disease"/>
            <person name="Wu L."/>
            <person name="Ma J."/>
        </authorList>
    </citation>
    <scope>NUCLEOTIDE SEQUENCE [LARGE SCALE GENOMIC DNA]</scope>
    <source>
        <strain evidence="3">JCM 16014</strain>
    </source>
</reference>
<dbReference type="EMBL" id="BAAAQN010000108">
    <property type="protein sequence ID" value="GAA2066113.1"/>
    <property type="molecule type" value="Genomic_DNA"/>
</dbReference>
<evidence type="ECO:0000256" key="1">
    <source>
        <dbReference type="SAM" id="SignalP"/>
    </source>
</evidence>
<comment type="caution">
    <text evidence="2">The sequence shown here is derived from an EMBL/GenBank/DDBJ whole genome shotgun (WGS) entry which is preliminary data.</text>
</comment>
<gene>
    <name evidence="2" type="ORF">GCM10009839_92260</name>
</gene>
<feature type="signal peptide" evidence="1">
    <location>
        <begin position="1"/>
        <end position="26"/>
    </location>
</feature>
<proteinExistence type="predicted"/>
<evidence type="ECO:0000313" key="3">
    <source>
        <dbReference type="Proteomes" id="UP001500751"/>
    </source>
</evidence>
<organism evidence="2 3">
    <name type="scientific">Catenulispora yoronensis</name>
    <dbReference type="NCBI Taxonomy" id="450799"/>
    <lineage>
        <taxon>Bacteria</taxon>
        <taxon>Bacillati</taxon>
        <taxon>Actinomycetota</taxon>
        <taxon>Actinomycetes</taxon>
        <taxon>Catenulisporales</taxon>
        <taxon>Catenulisporaceae</taxon>
        <taxon>Catenulispora</taxon>
    </lineage>
</organism>
<keyword evidence="3" id="KW-1185">Reference proteome</keyword>
<protein>
    <recommendedName>
        <fullName evidence="4">Secreted protein</fullName>
    </recommendedName>
</protein>
<keyword evidence="1" id="KW-0732">Signal</keyword>
<evidence type="ECO:0008006" key="4">
    <source>
        <dbReference type="Google" id="ProtNLM"/>
    </source>
</evidence>
<dbReference type="Proteomes" id="UP001500751">
    <property type="component" value="Unassembled WGS sequence"/>
</dbReference>
<accession>A0ABP5H8S2</accession>
<sequence length="114" mass="11925">MKRLKAYAVAAALASVVVAGGSSASAAVARPAAARSSGGWIGQCYPWHDKNTFGGWCDGNGPYSYQAMAECADWTWSAGVVVWAGNRNGSYAYCAGHGGLASGTSWYWNYLPYG</sequence>
<evidence type="ECO:0000313" key="2">
    <source>
        <dbReference type="EMBL" id="GAA2066113.1"/>
    </source>
</evidence>
<feature type="chain" id="PRO_5047357468" description="Secreted protein" evidence="1">
    <location>
        <begin position="27"/>
        <end position="114"/>
    </location>
</feature>
<name>A0ABP5H8S2_9ACTN</name>